<dbReference type="Proteomes" id="UP001147747">
    <property type="component" value="Unassembled WGS sequence"/>
</dbReference>
<accession>A0A9W9SGZ0</accession>
<keyword evidence="3" id="KW-1185">Reference proteome</keyword>
<evidence type="ECO:0000256" key="1">
    <source>
        <dbReference type="SAM" id="MobiDB-lite"/>
    </source>
</evidence>
<gene>
    <name evidence="2" type="ORF">N7509_011542</name>
</gene>
<dbReference type="AlphaFoldDB" id="A0A9W9SGZ0"/>
<evidence type="ECO:0000313" key="3">
    <source>
        <dbReference type="Proteomes" id="UP001147747"/>
    </source>
</evidence>
<dbReference type="EMBL" id="JAPZBU010000011">
    <property type="protein sequence ID" value="KAJ5378423.1"/>
    <property type="molecule type" value="Genomic_DNA"/>
</dbReference>
<evidence type="ECO:0008006" key="4">
    <source>
        <dbReference type="Google" id="ProtNLM"/>
    </source>
</evidence>
<reference evidence="2" key="2">
    <citation type="journal article" date="2023" name="IMA Fungus">
        <title>Comparative genomic study of the Penicillium genus elucidates a diverse pangenome and 15 lateral gene transfer events.</title>
        <authorList>
            <person name="Petersen C."/>
            <person name="Sorensen T."/>
            <person name="Nielsen M.R."/>
            <person name="Sondergaard T.E."/>
            <person name="Sorensen J.L."/>
            <person name="Fitzpatrick D.A."/>
            <person name="Frisvad J.C."/>
            <person name="Nielsen K.L."/>
        </authorList>
    </citation>
    <scope>NUCLEOTIDE SEQUENCE</scope>
    <source>
        <strain evidence="2">IBT 29677</strain>
    </source>
</reference>
<evidence type="ECO:0000313" key="2">
    <source>
        <dbReference type="EMBL" id="KAJ5378423.1"/>
    </source>
</evidence>
<feature type="compositionally biased region" description="Polar residues" evidence="1">
    <location>
        <begin position="177"/>
        <end position="187"/>
    </location>
</feature>
<dbReference type="GeneID" id="81375159"/>
<dbReference type="OrthoDB" id="5281164at2759"/>
<sequence>MLLRLPLELQIAIADILPVPDLLHLRLTCAYLYDSLSPPTHRQLLDAEATDWARHHNVFTCRYCLRLRPAVQFADRMLQHRRSRAARDCHKRFCIDCGLMPREGGRTARYGPGAQLTINDQFFVLCLSCHQFLPGARDRHGRNTLECISCWQNRWLQAGATIGSLTKVDPTPIQPPTKDSSSTSEYLSIQKHPEKKEED</sequence>
<organism evidence="2 3">
    <name type="scientific">Penicillium cosmopolitanum</name>
    <dbReference type="NCBI Taxonomy" id="1131564"/>
    <lineage>
        <taxon>Eukaryota</taxon>
        <taxon>Fungi</taxon>
        <taxon>Dikarya</taxon>
        <taxon>Ascomycota</taxon>
        <taxon>Pezizomycotina</taxon>
        <taxon>Eurotiomycetes</taxon>
        <taxon>Eurotiomycetidae</taxon>
        <taxon>Eurotiales</taxon>
        <taxon>Aspergillaceae</taxon>
        <taxon>Penicillium</taxon>
    </lineage>
</organism>
<feature type="region of interest" description="Disordered" evidence="1">
    <location>
        <begin position="166"/>
        <end position="199"/>
    </location>
</feature>
<dbReference type="RefSeq" id="XP_056482209.1">
    <property type="nucleotide sequence ID" value="XM_056636179.1"/>
</dbReference>
<name>A0A9W9SGZ0_9EURO</name>
<proteinExistence type="predicted"/>
<comment type="caution">
    <text evidence="2">The sequence shown here is derived from an EMBL/GenBank/DDBJ whole genome shotgun (WGS) entry which is preliminary data.</text>
</comment>
<protein>
    <recommendedName>
        <fullName evidence="4">F-box domain-containing protein</fullName>
    </recommendedName>
</protein>
<reference evidence="2" key="1">
    <citation type="submission" date="2022-12" db="EMBL/GenBank/DDBJ databases">
        <authorList>
            <person name="Petersen C."/>
        </authorList>
    </citation>
    <scope>NUCLEOTIDE SEQUENCE</scope>
    <source>
        <strain evidence="2">IBT 29677</strain>
    </source>
</reference>